<dbReference type="EMBL" id="WHWC01000003">
    <property type="protein sequence ID" value="KAG8387053.1"/>
    <property type="molecule type" value="Genomic_DNA"/>
</dbReference>
<feature type="domain" description="Disease resistance protein winged helix" evidence="8">
    <location>
        <begin position="338"/>
        <end position="407"/>
    </location>
</feature>
<dbReference type="Gene3D" id="1.20.5.4130">
    <property type="match status" value="1"/>
</dbReference>
<organism evidence="10 11">
    <name type="scientific">Buddleja alternifolia</name>
    <dbReference type="NCBI Taxonomy" id="168488"/>
    <lineage>
        <taxon>Eukaryota</taxon>
        <taxon>Viridiplantae</taxon>
        <taxon>Streptophyta</taxon>
        <taxon>Embryophyta</taxon>
        <taxon>Tracheophyta</taxon>
        <taxon>Spermatophyta</taxon>
        <taxon>Magnoliopsida</taxon>
        <taxon>eudicotyledons</taxon>
        <taxon>Gunneridae</taxon>
        <taxon>Pentapetalae</taxon>
        <taxon>asterids</taxon>
        <taxon>lamiids</taxon>
        <taxon>Lamiales</taxon>
        <taxon>Scrophulariaceae</taxon>
        <taxon>Buddlejeae</taxon>
        <taxon>Buddleja</taxon>
    </lineage>
</organism>
<dbReference type="CDD" id="cd14798">
    <property type="entry name" value="RX-CC_like"/>
    <property type="match status" value="1"/>
</dbReference>
<sequence length="659" mass="75838">MAESSISLLFNQLSVLLREEHKLLGGLKDEAEYIRCEIGQMRAFLRVADAKEESDPQLKEWVRQVREIAYDTEDVLERYMLRFPHHDTHGFSEYLKTFYVLMKNLKARHQLAREIQTIISRVDNASKSQQTYKDIYTIMLQSSSSTANTNTWYDGRGDALQLEETEVVGIEKPKKQLLQWLSYSDYELKVISVVGMAGLDKTTLVKQPPPQGLKDMNADSNATCSENNGHVYSLEPLPKQESKELFCRKAFSGKSCPLYLEQICSSILKRCEGLPLAIVVIGGLLATKNNRIEEWEMFNRGLGLELKGDNLKRFSKLLSLSFYDLPYYLKACFLYLSIFPEDHYLEKATVIRLWVAEGFVEAKQGKTMEEIAEGYLNELFNRSLIQVAETSRDGRPRNFHIHDLILEYIVSKSREQNMVLQSGCRFLKVLDLRRAPLNVIPNEVFQLYLLEYLSLRDTEVKLIPKSIGNLRKLEILDLKRSRVTELPIEILKRERFRNLLVYRYTFTGYHQFDTIKSFKASYEIGKLLSLQKLCYIDVGEEINGMKLVREIGKLTMLRRLCISNLRREDGEEFCSSLAKLTNLRSLGVGSVGGELMDLQYSLNLPFLRTLELMGCLERVPQWISSLSALTRLCLRWSKLHNGYGWIAMGESGEGVHAPT</sequence>
<gene>
    <name evidence="10" type="ORF">BUALT_Bualt03G0213000</name>
</gene>
<dbReference type="Gene3D" id="1.10.10.10">
    <property type="entry name" value="Winged helix-like DNA-binding domain superfamily/Winged helix DNA-binding domain"/>
    <property type="match status" value="1"/>
</dbReference>
<keyword evidence="11" id="KW-1185">Reference proteome</keyword>
<dbReference type="Gene3D" id="3.40.50.300">
    <property type="entry name" value="P-loop containing nucleotide triphosphate hydrolases"/>
    <property type="match status" value="1"/>
</dbReference>
<dbReference type="GO" id="GO:0043531">
    <property type="term" value="F:ADP binding"/>
    <property type="evidence" value="ECO:0007669"/>
    <property type="project" value="InterPro"/>
</dbReference>
<dbReference type="InterPro" id="IPR058922">
    <property type="entry name" value="WHD_DRP"/>
</dbReference>
<dbReference type="InterPro" id="IPR042197">
    <property type="entry name" value="Apaf_helical"/>
</dbReference>
<protein>
    <submittedName>
        <fullName evidence="10">Uncharacterized protein</fullName>
    </submittedName>
</protein>
<dbReference type="GO" id="GO:0005524">
    <property type="term" value="F:ATP binding"/>
    <property type="evidence" value="ECO:0007669"/>
    <property type="project" value="UniProtKB-KW"/>
</dbReference>
<feature type="domain" description="Disease resistance N-terminal" evidence="7">
    <location>
        <begin position="6"/>
        <end position="88"/>
    </location>
</feature>
<evidence type="ECO:0000256" key="4">
    <source>
        <dbReference type="ARBA" id="ARBA00022741"/>
    </source>
</evidence>
<keyword evidence="2" id="KW-0433">Leucine-rich repeat</keyword>
<dbReference type="Pfam" id="PF23598">
    <property type="entry name" value="LRR_14"/>
    <property type="match status" value="1"/>
</dbReference>
<name>A0AAV6Y6D8_9LAMI</name>
<keyword evidence="4" id="KW-0547">Nucleotide-binding</keyword>
<evidence type="ECO:0000259" key="7">
    <source>
        <dbReference type="Pfam" id="PF18052"/>
    </source>
</evidence>
<dbReference type="Pfam" id="PF18052">
    <property type="entry name" value="Rx_N"/>
    <property type="match status" value="1"/>
</dbReference>
<dbReference type="InterPro" id="IPR038005">
    <property type="entry name" value="RX-like_CC"/>
</dbReference>
<evidence type="ECO:0000313" key="11">
    <source>
        <dbReference type="Proteomes" id="UP000826271"/>
    </source>
</evidence>
<evidence type="ECO:0000313" key="10">
    <source>
        <dbReference type="EMBL" id="KAG8387053.1"/>
    </source>
</evidence>
<dbReference type="Pfam" id="PF23559">
    <property type="entry name" value="WHD_DRP"/>
    <property type="match status" value="1"/>
</dbReference>
<dbReference type="FunFam" id="1.10.10.10:FF:000322">
    <property type="entry name" value="Probable disease resistance protein At1g63360"/>
    <property type="match status" value="1"/>
</dbReference>
<reference evidence="10" key="1">
    <citation type="submission" date="2019-10" db="EMBL/GenBank/DDBJ databases">
        <authorList>
            <person name="Zhang R."/>
            <person name="Pan Y."/>
            <person name="Wang J."/>
            <person name="Ma R."/>
            <person name="Yu S."/>
        </authorList>
    </citation>
    <scope>NUCLEOTIDE SEQUENCE</scope>
    <source>
        <strain evidence="10">LA-IB0</strain>
        <tissue evidence="10">Leaf</tissue>
    </source>
</reference>
<dbReference type="InterPro" id="IPR036388">
    <property type="entry name" value="WH-like_DNA-bd_sf"/>
</dbReference>
<dbReference type="InterPro" id="IPR044974">
    <property type="entry name" value="Disease_R_plants"/>
</dbReference>
<dbReference type="Gene3D" id="1.10.8.430">
    <property type="entry name" value="Helical domain of apoptotic protease-activating factors"/>
    <property type="match status" value="1"/>
</dbReference>
<evidence type="ECO:0000259" key="8">
    <source>
        <dbReference type="Pfam" id="PF23559"/>
    </source>
</evidence>
<dbReference type="SUPFAM" id="SSF52540">
    <property type="entry name" value="P-loop containing nucleoside triphosphate hydrolases"/>
    <property type="match status" value="2"/>
</dbReference>
<dbReference type="GO" id="GO:0098542">
    <property type="term" value="P:defense response to other organism"/>
    <property type="evidence" value="ECO:0007669"/>
    <property type="project" value="TreeGrafter"/>
</dbReference>
<dbReference type="InterPro" id="IPR055414">
    <property type="entry name" value="LRR_R13L4/SHOC2-like"/>
</dbReference>
<evidence type="ECO:0000256" key="3">
    <source>
        <dbReference type="ARBA" id="ARBA00022737"/>
    </source>
</evidence>
<comment type="caution">
    <text evidence="10">The sequence shown here is derived from an EMBL/GenBank/DDBJ whole genome shotgun (WGS) entry which is preliminary data.</text>
</comment>
<dbReference type="SUPFAM" id="SSF52047">
    <property type="entry name" value="RNI-like"/>
    <property type="match status" value="1"/>
</dbReference>
<keyword evidence="6" id="KW-0067">ATP-binding</keyword>
<proteinExistence type="inferred from homology"/>
<dbReference type="PANTHER" id="PTHR23155:SF1205">
    <property type="entry name" value="DISEASE RESISTANCE PROTEIN RPM1"/>
    <property type="match status" value="1"/>
</dbReference>
<keyword evidence="3" id="KW-0677">Repeat</keyword>
<dbReference type="InterPro" id="IPR027417">
    <property type="entry name" value="P-loop_NTPase"/>
</dbReference>
<dbReference type="InterPro" id="IPR041118">
    <property type="entry name" value="Rx_N"/>
</dbReference>
<dbReference type="AlphaFoldDB" id="A0AAV6Y6D8"/>
<dbReference type="InterPro" id="IPR032675">
    <property type="entry name" value="LRR_dom_sf"/>
</dbReference>
<evidence type="ECO:0000259" key="9">
    <source>
        <dbReference type="Pfam" id="PF23598"/>
    </source>
</evidence>
<dbReference type="PRINTS" id="PR00364">
    <property type="entry name" value="DISEASERSIST"/>
</dbReference>
<dbReference type="Proteomes" id="UP000826271">
    <property type="component" value="Unassembled WGS sequence"/>
</dbReference>
<evidence type="ECO:0000256" key="6">
    <source>
        <dbReference type="ARBA" id="ARBA00022840"/>
    </source>
</evidence>
<keyword evidence="5" id="KW-0611">Plant defense</keyword>
<comment type="similarity">
    <text evidence="1">Belongs to the disease resistance NB-LRR family.</text>
</comment>
<dbReference type="PANTHER" id="PTHR23155">
    <property type="entry name" value="DISEASE RESISTANCE PROTEIN RP"/>
    <property type="match status" value="1"/>
</dbReference>
<feature type="domain" description="Disease resistance R13L4/SHOC-2-like LRR" evidence="9">
    <location>
        <begin position="410"/>
        <end position="639"/>
    </location>
</feature>
<dbReference type="Gene3D" id="3.80.10.10">
    <property type="entry name" value="Ribonuclease Inhibitor"/>
    <property type="match status" value="1"/>
</dbReference>
<evidence type="ECO:0000256" key="1">
    <source>
        <dbReference type="ARBA" id="ARBA00008894"/>
    </source>
</evidence>
<accession>A0AAV6Y6D8</accession>
<evidence type="ECO:0000256" key="5">
    <source>
        <dbReference type="ARBA" id="ARBA00022821"/>
    </source>
</evidence>
<evidence type="ECO:0000256" key="2">
    <source>
        <dbReference type="ARBA" id="ARBA00022614"/>
    </source>
</evidence>